<dbReference type="OrthoDB" id="1099638at2759"/>
<feature type="region of interest" description="Disordered" evidence="1">
    <location>
        <begin position="229"/>
        <end position="248"/>
    </location>
</feature>
<proteinExistence type="predicted"/>
<keyword evidence="2" id="KW-1133">Transmembrane helix</keyword>
<sequence length="500" mass="55343">MSTDKKNIEPKIPIKLLVDENQTRLLAAEAPSDFVNVLLSFLTLPLGTVVRVTKSHPGSIGCMNNLYQSIEQLSADNFCTEACKSILLSPRNPRALVCKNLKLNIDDTSNGICFSCNYNYCGRKSHYPCTKCVCGRIANTEISEESQPSDPKHFVGRMIMYVISDDLQVLPGNPNSLAQLLCNLGLSDVDQVEELSVDVGLEELLKHSLVSKTPLTDVFLGERKLANNSIPVDPRNSPTPSSENRTSPNHTEFRVKLILSKSQNKILGLLVREDFIDFLFSFCTVPLGSVVKLLDLNSGVGCVDNLYRTVEILDSEWLAISKNEIINAGVLKQYKTVENLDSELLAIPKNELINVGVLKQYKCKNNPLQIRDAINISNLLDPRGPTGSVDCFGRFMEARYWFVVSDKLVVTPLSSPSSSISFLKELNVPLNDIAEQEETIGETETLALLKASLTSSSALNNCFKSSINQKLNKRYDIIWLVVLNCATCMGLMIGFLLDDI</sequence>
<organism evidence="3 4">
    <name type="scientific">Olea europaea subsp. europaea</name>
    <dbReference type="NCBI Taxonomy" id="158383"/>
    <lineage>
        <taxon>Eukaryota</taxon>
        <taxon>Viridiplantae</taxon>
        <taxon>Streptophyta</taxon>
        <taxon>Embryophyta</taxon>
        <taxon>Tracheophyta</taxon>
        <taxon>Spermatophyta</taxon>
        <taxon>Magnoliopsida</taxon>
        <taxon>eudicotyledons</taxon>
        <taxon>Gunneridae</taxon>
        <taxon>Pentapetalae</taxon>
        <taxon>asterids</taxon>
        <taxon>lamiids</taxon>
        <taxon>Lamiales</taxon>
        <taxon>Oleaceae</taxon>
        <taxon>Oleeae</taxon>
        <taxon>Olea</taxon>
    </lineage>
</organism>
<accession>A0A8S0PRZ3</accession>
<dbReference type="Pfam" id="PF05056">
    <property type="entry name" value="DUF674"/>
    <property type="match status" value="1"/>
</dbReference>
<dbReference type="Gramene" id="OE9A007366T1">
    <property type="protein sequence ID" value="OE9A007366C1"/>
    <property type="gene ID" value="OE9A007366"/>
</dbReference>
<gene>
    <name evidence="3" type="ORF">OLEA9_A007366</name>
</gene>
<dbReference type="Proteomes" id="UP000594638">
    <property type="component" value="Unassembled WGS sequence"/>
</dbReference>
<name>A0A8S0PRZ3_OLEEU</name>
<feature type="transmembrane region" description="Helical" evidence="2">
    <location>
        <begin position="477"/>
        <end position="497"/>
    </location>
</feature>
<evidence type="ECO:0000256" key="1">
    <source>
        <dbReference type="SAM" id="MobiDB-lite"/>
    </source>
</evidence>
<dbReference type="PANTHER" id="PTHR33103">
    <property type="entry name" value="OS01G0153900 PROTEIN"/>
    <property type="match status" value="1"/>
</dbReference>
<dbReference type="EMBL" id="CACTIH010000183">
    <property type="protein sequence ID" value="CAA2956305.1"/>
    <property type="molecule type" value="Genomic_DNA"/>
</dbReference>
<dbReference type="PANTHER" id="PTHR33103:SF27">
    <property type="entry name" value="OS04G0594700 PROTEIN"/>
    <property type="match status" value="1"/>
</dbReference>
<evidence type="ECO:0000313" key="4">
    <source>
        <dbReference type="Proteomes" id="UP000594638"/>
    </source>
</evidence>
<evidence type="ECO:0000256" key="2">
    <source>
        <dbReference type="SAM" id="Phobius"/>
    </source>
</evidence>
<dbReference type="InterPro" id="IPR007750">
    <property type="entry name" value="DUF674"/>
</dbReference>
<protein>
    <recommendedName>
        <fullName evidence="5">DUF674 family protein</fullName>
    </recommendedName>
</protein>
<evidence type="ECO:0008006" key="5">
    <source>
        <dbReference type="Google" id="ProtNLM"/>
    </source>
</evidence>
<keyword evidence="2" id="KW-0812">Transmembrane</keyword>
<keyword evidence="2" id="KW-0472">Membrane</keyword>
<keyword evidence="4" id="KW-1185">Reference proteome</keyword>
<dbReference type="AlphaFoldDB" id="A0A8S0PRZ3"/>
<comment type="caution">
    <text evidence="3">The sequence shown here is derived from an EMBL/GenBank/DDBJ whole genome shotgun (WGS) entry which is preliminary data.</text>
</comment>
<reference evidence="3 4" key="1">
    <citation type="submission" date="2019-12" db="EMBL/GenBank/DDBJ databases">
        <authorList>
            <person name="Alioto T."/>
            <person name="Alioto T."/>
            <person name="Gomez Garrido J."/>
        </authorList>
    </citation>
    <scope>NUCLEOTIDE SEQUENCE [LARGE SCALE GENOMIC DNA]</scope>
</reference>
<evidence type="ECO:0000313" key="3">
    <source>
        <dbReference type="EMBL" id="CAA2956305.1"/>
    </source>
</evidence>